<keyword evidence="2" id="KW-1185">Reference proteome</keyword>
<organism evidence="1 2">
    <name type="scientific">Acetobacter tropicalis</name>
    <dbReference type="NCBI Taxonomy" id="104102"/>
    <lineage>
        <taxon>Bacteria</taxon>
        <taxon>Pseudomonadati</taxon>
        <taxon>Pseudomonadota</taxon>
        <taxon>Alphaproteobacteria</taxon>
        <taxon>Acetobacterales</taxon>
        <taxon>Acetobacteraceae</taxon>
        <taxon>Acetobacter</taxon>
    </lineage>
</organism>
<sequence length="56" mass="6891">MDITFGIICVRRFSIFWQFSAGFAYYFGKTFRLEEELRDNYDRRQVTNQFSKTENF</sequence>
<dbReference type="Proteomes" id="UP000029448">
    <property type="component" value="Unassembled WGS sequence"/>
</dbReference>
<evidence type="ECO:0000313" key="1">
    <source>
        <dbReference type="EMBL" id="KGB26642.1"/>
    </source>
</evidence>
<protein>
    <submittedName>
        <fullName evidence="1">Uncharacterized protein</fullName>
    </submittedName>
</protein>
<name>A0A094YZ22_9PROT</name>
<accession>A0A094YZ22</accession>
<dbReference type="PATRIC" id="fig|104102.7.peg.5"/>
<dbReference type="AlphaFoldDB" id="A0A094YZ22"/>
<reference evidence="1 2" key="1">
    <citation type="submission" date="2014-06" db="EMBL/GenBank/DDBJ databases">
        <title>Functional and comparative genomic analyses of the Drosophila gut microbiota identify candidate symbiosis factors.</title>
        <authorList>
            <person name="Newell P.D."/>
            <person name="Chaston J.M."/>
            <person name="Douglas A.E."/>
        </authorList>
    </citation>
    <scope>NUCLEOTIDE SEQUENCE [LARGE SCALE GENOMIC DNA]</scope>
    <source>
        <strain evidence="1 2">DmCS_006</strain>
    </source>
</reference>
<comment type="caution">
    <text evidence="1">The sequence shown here is derived from an EMBL/GenBank/DDBJ whole genome shotgun (WGS) entry which is preliminary data.</text>
</comment>
<gene>
    <name evidence="1" type="ORF">AtDm6_0006</name>
</gene>
<dbReference type="EMBL" id="JOKM01000002">
    <property type="protein sequence ID" value="KGB26642.1"/>
    <property type="molecule type" value="Genomic_DNA"/>
</dbReference>
<evidence type="ECO:0000313" key="2">
    <source>
        <dbReference type="Proteomes" id="UP000029448"/>
    </source>
</evidence>
<proteinExistence type="predicted"/>